<protein>
    <submittedName>
        <fullName evidence="1">Uncharacterized protein</fullName>
    </submittedName>
</protein>
<reference evidence="1" key="2">
    <citation type="journal article" date="2021" name="PeerJ">
        <title>Extensive microbial diversity within the chicken gut microbiome revealed by metagenomics and culture.</title>
        <authorList>
            <person name="Gilroy R."/>
            <person name="Ravi A."/>
            <person name="Getino M."/>
            <person name="Pursley I."/>
            <person name="Horton D.L."/>
            <person name="Alikhan N.F."/>
            <person name="Baker D."/>
            <person name="Gharbi K."/>
            <person name="Hall N."/>
            <person name="Watson M."/>
            <person name="Adriaenssens E.M."/>
            <person name="Foster-Nyarko E."/>
            <person name="Jarju S."/>
            <person name="Secka A."/>
            <person name="Antonio M."/>
            <person name="Oren A."/>
            <person name="Chaudhuri R.R."/>
            <person name="La Ragione R."/>
            <person name="Hildebrand F."/>
            <person name="Pallen M.J."/>
        </authorList>
    </citation>
    <scope>NUCLEOTIDE SEQUENCE</scope>
    <source>
        <strain evidence="1">CHK195-11698</strain>
    </source>
</reference>
<accession>A0A9D1HLU2</accession>
<comment type="caution">
    <text evidence="1">The sequence shown here is derived from an EMBL/GenBank/DDBJ whole genome shotgun (WGS) entry which is preliminary data.</text>
</comment>
<evidence type="ECO:0000313" key="2">
    <source>
        <dbReference type="Proteomes" id="UP000824175"/>
    </source>
</evidence>
<gene>
    <name evidence="1" type="ORF">IAD15_01850</name>
</gene>
<sequence length="433" mass="51669">MDETTFKRLAGCLLKYYRTHLHFPPSYKRLTLKEIVRTNTTEIQELKAIYQRKLNKPFICSPAKLTAIEKGEVDHNDFVYECISTIFSKRFLYKQQFGIQLEKEIASVYAALVYPDEATLDQLLKQIDLDLDRYKDYLVYQEVLWLLRACLLYFRYFRLPTLEEALLFQALAEVDVSELGYFNELLSFILTVYAIQTKQLPLNRLPYLASNRILVIRSRYLFYLKRMQLDHAIDALKWLRLHPDYPRQCSLQFDYYSYLALALVQSHAQSKAANCLARCRFLLNRYVLLRQPYYQARLAFIQGMFHLYEQSYLQAYESFCQAQPERTYWPLPLMAYCIEKCHLPRRPFQELLSALEMPLPEGIIQAFVRYLQYKWNLIAIARADARYLEDILVEHILQKLDSDPFFYSIFYHELIELAPISKRSELLRQHQML</sequence>
<dbReference type="Proteomes" id="UP000824175">
    <property type="component" value="Unassembled WGS sequence"/>
</dbReference>
<proteinExistence type="predicted"/>
<dbReference type="EMBL" id="DVMJ01000012">
    <property type="protein sequence ID" value="HIU12801.1"/>
    <property type="molecule type" value="Genomic_DNA"/>
</dbReference>
<dbReference type="AlphaFoldDB" id="A0A9D1HLU2"/>
<organism evidence="1 2">
    <name type="scientific">Candidatus Fimiplasma intestinipullorum</name>
    <dbReference type="NCBI Taxonomy" id="2840825"/>
    <lineage>
        <taxon>Bacteria</taxon>
        <taxon>Bacillati</taxon>
        <taxon>Bacillota</taxon>
        <taxon>Clostridia</taxon>
        <taxon>Eubacteriales</taxon>
        <taxon>Candidatus Fimiplasma</taxon>
    </lineage>
</organism>
<name>A0A9D1HLU2_9FIRM</name>
<reference evidence="1" key="1">
    <citation type="submission" date="2020-10" db="EMBL/GenBank/DDBJ databases">
        <authorList>
            <person name="Gilroy R."/>
        </authorList>
    </citation>
    <scope>NUCLEOTIDE SEQUENCE</scope>
    <source>
        <strain evidence="1">CHK195-11698</strain>
    </source>
</reference>
<evidence type="ECO:0000313" key="1">
    <source>
        <dbReference type="EMBL" id="HIU12801.1"/>
    </source>
</evidence>